<feature type="compositionally biased region" description="Low complexity" evidence="1">
    <location>
        <begin position="108"/>
        <end position="120"/>
    </location>
</feature>
<evidence type="ECO:0000313" key="2">
    <source>
        <dbReference type="EMBL" id="CAX74381.1"/>
    </source>
</evidence>
<reference evidence="2" key="1">
    <citation type="journal article" date="2009" name="Nature">
        <title>The Schistosoma japonicum genome reveals features of host-parasite interplay.</title>
        <authorList>
            <person name="Liu F."/>
            <person name="Zhou Y."/>
            <person name="Wang Z.Q."/>
            <person name="Lu G."/>
            <person name="Zheng H."/>
            <person name="Brindley P.J."/>
            <person name="McManus D.P."/>
            <person name="Blair D."/>
            <person name="Zhang Q.H."/>
            <person name="Zhong Y."/>
            <person name="Wang S."/>
            <person name="Han Z.G."/>
            <person name="Chen Z."/>
        </authorList>
    </citation>
    <scope>NUCLEOTIDE SEQUENCE</scope>
    <source>
        <strain evidence="2">Anhui</strain>
    </source>
</reference>
<name>C1LI53_SCHJA</name>
<accession>C1LI53</accession>
<feature type="region of interest" description="Disordered" evidence="1">
    <location>
        <begin position="1"/>
        <end position="22"/>
    </location>
</feature>
<dbReference type="EMBL" id="FN318653">
    <property type="protein sequence ID" value="CAX74381.1"/>
    <property type="molecule type" value="mRNA"/>
</dbReference>
<reference evidence="2" key="2">
    <citation type="submission" date="2009-03" db="EMBL/GenBank/DDBJ databases">
        <authorList>
            <person name="Gang L."/>
        </authorList>
    </citation>
    <scope>NUCLEOTIDE SEQUENCE</scope>
    <source>
        <strain evidence="2">Anhui</strain>
    </source>
</reference>
<dbReference type="AlphaFoldDB" id="C1LI53"/>
<protein>
    <submittedName>
        <fullName evidence="2">Uncharacterized protein</fullName>
    </submittedName>
</protein>
<evidence type="ECO:0000256" key="1">
    <source>
        <dbReference type="SAM" id="MobiDB-lite"/>
    </source>
</evidence>
<feature type="region of interest" description="Disordered" evidence="1">
    <location>
        <begin position="103"/>
        <end position="122"/>
    </location>
</feature>
<proteinExistence type="evidence at transcript level"/>
<sequence length="143" mass="15789">MPAKDGRIARKSGVHKRNRRTVGDTLISEKSVPRSLIELDNGIITPPISTRLRSANTRQKFVGSNMELTTDPLKQKARKSFARENKTEKGATYLDVISESNRIPDVLGNHNSSNGISSNGTEDKISETTVLQPMTNSRFCSSM</sequence>
<feature type="compositionally biased region" description="Basic residues" evidence="1">
    <location>
        <begin position="9"/>
        <end position="20"/>
    </location>
</feature>
<organism evidence="2">
    <name type="scientific">Schistosoma japonicum</name>
    <name type="common">Blood fluke</name>
    <dbReference type="NCBI Taxonomy" id="6182"/>
    <lineage>
        <taxon>Eukaryota</taxon>
        <taxon>Metazoa</taxon>
        <taxon>Spiralia</taxon>
        <taxon>Lophotrochozoa</taxon>
        <taxon>Platyhelminthes</taxon>
        <taxon>Trematoda</taxon>
        <taxon>Digenea</taxon>
        <taxon>Strigeidida</taxon>
        <taxon>Schistosomatoidea</taxon>
        <taxon>Schistosomatidae</taxon>
        <taxon>Schistosoma</taxon>
    </lineage>
</organism>